<feature type="compositionally biased region" description="Low complexity" evidence="9">
    <location>
        <begin position="176"/>
        <end position="196"/>
    </location>
</feature>
<keyword evidence="8" id="KW-0963">Cytoplasm</keyword>
<comment type="catalytic activity">
    <reaction evidence="1 8">
        <text>a 4-O-methyl-thymidine in DNA + L-cysteinyl-[protein] = a thymidine in DNA + S-methyl-L-cysteinyl-[protein]</text>
        <dbReference type="Rhea" id="RHEA:53428"/>
        <dbReference type="Rhea" id="RHEA-COMP:10131"/>
        <dbReference type="Rhea" id="RHEA-COMP:10132"/>
        <dbReference type="Rhea" id="RHEA-COMP:13555"/>
        <dbReference type="Rhea" id="RHEA-COMP:13556"/>
        <dbReference type="ChEBI" id="CHEBI:29950"/>
        <dbReference type="ChEBI" id="CHEBI:82612"/>
        <dbReference type="ChEBI" id="CHEBI:137386"/>
        <dbReference type="ChEBI" id="CHEBI:137387"/>
        <dbReference type="EC" id="2.1.1.63"/>
    </reaction>
</comment>
<proteinExistence type="inferred from homology"/>
<dbReference type="InterPro" id="IPR014048">
    <property type="entry name" value="MethylDNA_cys_MeTrfase_DNA-bd"/>
</dbReference>
<dbReference type="GO" id="GO:0005737">
    <property type="term" value="C:cytoplasm"/>
    <property type="evidence" value="ECO:0007669"/>
    <property type="project" value="UniProtKB-SubCell"/>
</dbReference>
<evidence type="ECO:0000256" key="9">
    <source>
        <dbReference type="SAM" id="MobiDB-lite"/>
    </source>
</evidence>
<keyword evidence="4 8" id="KW-0808">Transferase</keyword>
<dbReference type="SUPFAM" id="SSF53155">
    <property type="entry name" value="Methylated DNA-protein cysteine methyltransferase domain"/>
    <property type="match status" value="1"/>
</dbReference>
<dbReference type="SUPFAM" id="SSF46767">
    <property type="entry name" value="Methylated DNA-protein cysteine methyltransferase, C-terminal domain"/>
    <property type="match status" value="1"/>
</dbReference>
<reference evidence="12 13" key="1">
    <citation type="journal article" date="2018" name="J. Microbiol.">
        <title>Leifsonia flava sp. nov., a novel actinobacterium isolated from the rhizosphere of Aquilegia viridiflora.</title>
        <authorList>
            <person name="Cai Y."/>
            <person name="Tao W.Z."/>
            <person name="Ma Y.J."/>
            <person name="Cheng J."/>
            <person name="Zhang M.Y."/>
            <person name="Zhang Y.X."/>
        </authorList>
    </citation>
    <scope>NUCLEOTIDE SEQUENCE [LARGE SCALE GENOMIC DNA]</scope>
    <source>
        <strain evidence="12 13">SYP-B2174</strain>
    </source>
</reference>
<comment type="function">
    <text evidence="8">Involved in the cellular defense against the biological effects of O6-methylguanine (O6-MeG) and O4-methylthymine (O4-MeT) in DNA. Repairs the methylated nucleobase in DNA by stoichiometrically transferring the methyl group to a cysteine residue in the enzyme. This is a suicide reaction: the enzyme is irreversibly inactivated.</text>
</comment>
<dbReference type="PANTHER" id="PTHR10815">
    <property type="entry name" value="METHYLATED-DNA--PROTEIN-CYSTEINE METHYLTRANSFERASE"/>
    <property type="match status" value="1"/>
</dbReference>
<evidence type="ECO:0000259" key="10">
    <source>
        <dbReference type="Pfam" id="PF01035"/>
    </source>
</evidence>
<evidence type="ECO:0000259" key="11">
    <source>
        <dbReference type="Pfam" id="PF02870"/>
    </source>
</evidence>
<dbReference type="EMBL" id="SPQZ01000005">
    <property type="protein sequence ID" value="TFV96387.1"/>
    <property type="molecule type" value="Genomic_DNA"/>
</dbReference>
<dbReference type="GO" id="GO:0006307">
    <property type="term" value="P:DNA alkylation repair"/>
    <property type="evidence" value="ECO:0007669"/>
    <property type="project" value="UniProtKB-UniRule"/>
</dbReference>
<dbReference type="FunFam" id="1.10.10.10:FF:000214">
    <property type="entry name" value="Methylated-DNA--protein-cysteine methyltransferase"/>
    <property type="match status" value="1"/>
</dbReference>
<dbReference type="InterPro" id="IPR023546">
    <property type="entry name" value="MGMT"/>
</dbReference>
<comment type="catalytic activity">
    <reaction evidence="7 8">
        <text>a 6-O-methyl-2'-deoxyguanosine in DNA + L-cysteinyl-[protein] = S-methyl-L-cysteinyl-[protein] + a 2'-deoxyguanosine in DNA</text>
        <dbReference type="Rhea" id="RHEA:24000"/>
        <dbReference type="Rhea" id="RHEA-COMP:10131"/>
        <dbReference type="Rhea" id="RHEA-COMP:10132"/>
        <dbReference type="Rhea" id="RHEA-COMP:11367"/>
        <dbReference type="Rhea" id="RHEA-COMP:11368"/>
        <dbReference type="ChEBI" id="CHEBI:29950"/>
        <dbReference type="ChEBI" id="CHEBI:82612"/>
        <dbReference type="ChEBI" id="CHEBI:85445"/>
        <dbReference type="ChEBI" id="CHEBI:85448"/>
        <dbReference type="EC" id="2.1.1.63"/>
    </reaction>
</comment>
<dbReference type="NCBIfam" id="TIGR00589">
    <property type="entry name" value="ogt"/>
    <property type="match status" value="1"/>
</dbReference>
<dbReference type="InterPro" id="IPR008332">
    <property type="entry name" value="MethylG_MeTrfase_N"/>
</dbReference>
<feature type="active site" description="Nucleophile; methyl group acceptor" evidence="8">
    <location>
        <position position="130"/>
    </location>
</feature>
<sequence>MTTDTLYIERVESPIGRIEITSDGEQITSLSIERDGRLPHDLDDAESTAVLAEAARQLGEYFAGDRTEFDLPVRLDGTEFQRAVWAELQQLDFGQFTSYGEIGAAIGRPGSGRAIGGAVGANPVPIIVGCHRVLSSTGRITGFSAGEGIPTKVWLLDHESIGHTEVAGAPAPLPGTEPIALTTAPEPAAAASAVAS</sequence>
<gene>
    <name evidence="12" type="ORF">E4M00_13760</name>
</gene>
<evidence type="ECO:0000256" key="8">
    <source>
        <dbReference type="HAMAP-Rule" id="MF_00772"/>
    </source>
</evidence>
<comment type="miscellaneous">
    <text evidence="8">This enzyme catalyzes only one turnover and therefore is not strictly catalytic. According to one definition, an enzyme is a biocatalyst that acts repeatedly and over many reaction cycles.</text>
</comment>
<keyword evidence="5 8" id="KW-0227">DNA damage</keyword>
<protein>
    <recommendedName>
        <fullName evidence="8">Methylated-DNA--protein-cysteine methyltransferase</fullName>
        <ecNumber evidence="8">2.1.1.63</ecNumber>
    </recommendedName>
    <alternativeName>
        <fullName evidence="8">6-O-methylguanine-DNA methyltransferase</fullName>
        <shortName evidence="8">MGMT</shortName>
    </alternativeName>
    <alternativeName>
        <fullName evidence="8">O-6-methylguanine-DNA-alkyltransferase</fullName>
    </alternativeName>
</protein>
<dbReference type="GO" id="GO:0032259">
    <property type="term" value="P:methylation"/>
    <property type="evidence" value="ECO:0007669"/>
    <property type="project" value="UniProtKB-KW"/>
</dbReference>
<keyword evidence="13" id="KW-1185">Reference proteome</keyword>
<comment type="subcellular location">
    <subcellularLocation>
        <location evidence="8">Cytoplasm</location>
    </subcellularLocation>
</comment>
<evidence type="ECO:0000256" key="4">
    <source>
        <dbReference type="ARBA" id="ARBA00022679"/>
    </source>
</evidence>
<organism evidence="12 13">
    <name type="scientific">Orlajensenia leifsoniae</name>
    <dbReference type="NCBI Taxonomy" id="2561933"/>
    <lineage>
        <taxon>Bacteria</taxon>
        <taxon>Bacillati</taxon>
        <taxon>Actinomycetota</taxon>
        <taxon>Actinomycetes</taxon>
        <taxon>Micrococcales</taxon>
        <taxon>Microbacteriaceae</taxon>
        <taxon>Orlajensenia</taxon>
    </lineage>
</organism>
<evidence type="ECO:0000313" key="12">
    <source>
        <dbReference type="EMBL" id="TFV96387.1"/>
    </source>
</evidence>
<dbReference type="Gene3D" id="1.10.10.10">
    <property type="entry name" value="Winged helix-like DNA-binding domain superfamily/Winged helix DNA-binding domain"/>
    <property type="match status" value="1"/>
</dbReference>
<name>A0A4Y9QVX6_9MICO</name>
<dbReference type="CDD" id="cd06445">
    <property type="entry name" value="ATase"/>
    <property type="match status" value="1"/>
</dbReference>
<accession>A0A4Y9QVX6</accession>
<feature type="domain" description="Methylguanine DNA methyltransferase ribonuclease-like" evidence="11">
    <location>
        <begin position="9"/>
        <end position="75"/>
    </location>
</feature>
<dbReference type="HAMAP" id="MF_00772">
    <property type="entry name" value="OGT"/>
    <property type="match status" value="1"/>
</dbReference>
<dbReference type="Gene3D" id="3.30.160.70">
    <property type="entry name" value="Methylated DNA-protein cysteine methyltransferase domain"/>
    <property type="match status" value="1"/>
</dbReference>
<keyword evidence="6 8" id="KW-0234">DNA repair</keyword>
<dbReference type="InterPro" id="IPR036217">
    <property type="entry name" value="MethylDNA_cys_MeTrfase_DNAb"/>
</dbReference>
<dbReference type="Proteomes" id="UP000298127">
    <property type="component" value="Unassembled WGS sequence"/>
</dbReference>
<keyword evidence="3 8" id="KW-0489">Methyltransferase</keyword>
<comment type="similarity">
    <text evidence="2 8">Belongs to the MGMT family.</text>
</comment>
<evidence type="ECO:0000256" key="1">
    <source>
        <dbReference type="ARBA" id="ARBA00001286"/>
    </source>
</evidence>
<dbReference type="GO" id="GO:0003908">
    <property type="term" value="F:methylated-DNA-[protein]-cysteine S-methyltransferase activity"/>
    <property type="evidence" value="ECO:0007669"/>
    <property type="project" value="UniProtKB-UniRule"/>
</dbReference>
<dbReference type="InterPro" id="IPR036631">
    <property type="entry name" value="MGMT_N_sf"/>
</dbReference>
<dbReference type="AlphaFoldDB" id="A0A4Y9QVX6"/>
<dbReference type="Pfam" id="PF02870">
    <property type="entry name" value="Methyltransf_1N"/>
    <property type="match status" value="1"/>
</dbReference>
<dbReference type="InterPro" id="IPR036388">
    <property type="entry name" value="WH-like_DNA-bd_sf"/>
</dbReference>
<dbReference type="RefSeq" id="WP_135121086.1">
    <property type="nucleotide sequence ID" value="NZ_SPQZ01000005.1"/>
</dbReference>
<evidence type="ECO:0000256" key="3">
    <source>
        <dbReference type="ARBA" id="ARBA00022603"/>
    </source>
</evidence>
<dbReference type="EC" id="2.1.1.63" evidence="8"/>
<feature type="domain" description="Methylated-DNA-[protein]-cysteine S-methyltransferase DNA binding" evidence="10">
    <location>
        <begin position="79"/>
        <end position="160"/>
    </location>
</feature>
<evidence type="ECO:0000256" key="2">
    <source>
        <dbReference type="ARBA" id="ARBA00008711"/>
    </source>
</evidence>
<feature type="region of interest" description="Disordered" evidence="9">
    <location>
        <begin position="169"/>
        <end position="196"/>
    </location>
</feature>
<evidence type="ECO:0000256" key="5">
    <source>
        <dbReference type="ARBA" id="ARBA00022763"/>
    </source>
</evidence>
<comment type="caution">
    <text evidence="12">The sequence shown here is derived from an EMBL/GenBank/DDBJ whole genome shotgun (WGS) entry which is preliminary data.</text>
</comment>
<dbReference type="Pfam" id="PF01035">
    <property type="entry name" value="DNA_binding_1"/>
    <property type="match status" value="1"/>
</dbReference>
<evidence type="ECO:0000256" key="7">
    <source>
        <dbReference type="ARBA" id="ARBA00049348"/>
    </source>
</evidence>
<evidence type="ECO:0000313" key="13">
    <source>
        <dbReference type="Proteomes" id="UP000298127"/>
    </source>
</evidence>
<evidence type="ECO:0000256" key="6">
    <source>
        <dbReference type="ARBA" id="ARBA00023204"/>
    </source>
</evidence>
<dbReference type="PANTHER" id="PTHR10815:SF5">
    <property type="entry name" value="METHYLATED-DNA--PROTEIN-CYSTEINE METHYLTRANSFERASE"/>
    <property type="match status" value="1"/>
</dbReference>